<gene>
    <name evidence="5" type="ORF">A3F84_29645</name>
</gene>
<evidence type="ECO:0000256" key="3">
    <source>
        <dbReference type="ARBA" id="ARBA00044507"/>
    </source>
</evidence>
<dbReference type="GO" id="GO:0004125">
    <property type="term" value="F:L-seryl-tRNA(Sec) selenium transferase activity"/>
    <property type="evidence" value="ECO:0007669"/>
    <property type="project" value="TreeGrafter"/>
</dbReference>
<evidence type="ECO:0008006" key="7">
    <source>
        <dbReference type="Google" id="ProtNLM"/>
    </source>
</evidence>
<comment type="cofactor">
    <cofactor evidence="1 4">
        <name>pyridoxal 5'-phosphate</name>
        <dbReference type="ChEBI" id="CHEBI:597326"/>
    </cofactor>
</comment>
<evidence type="ECO:0000256" key="2">
    <source>
        <dbReference type="ARBA" id="ARBA00022898"/>
    </source>
</evidence>
<dbReference type="Gene3D" id="3.40.640.10">
    <property type="entry name" value="Type I PLP-dependent aspartate aminotransferase-like (Major domain)"/>
    <property type="match status" value="1"/>
</dbReference>
<reference evidence="5 6" key="1">
    <citation type="journal article" date="2016" name="Nat. Commun.">
        <title>Thousands of microbial genomes shed light on interconnected biogeochemical processes in an aquifer system.</title>
        <authorList>
            <person name="Anantharaman K."/>
            <person name="Brown C.T."/>
            <person name="Hug L.A."/>
            <person name="Sharon I."/>
            <person name="Castelle C.J."/>
            <person name="Probst A.J."/>
            <person name="Thomas B.C."/>
            <person name="Singh A."/>
            <person name="Wilkins M.J."/>
            <person name="Karaoz U."/>
            <person name="Brodie E.L."/>
            <person name="Williams K.H."/>
            <person name="Hubbard S.S."/>
            <person name="Banfield J.F."/>
        </authorList>
    </citation>
    <scope>NUCLEOTIDE SEQUENCE [LARGE SCALE GENOMIC DNA]</scope>
    <source>
        <strain evidence="6">RIFCSPLOWO2_12_FULL_64_10</strain>
    </source>
</reference>
<dbReference type="Pfam" id="PF03841">
    <property type="entry name" value="SelA"/>
    <property type="match status" value="1"/>
</dbReference>
<evidence type="ECO:0000256" key="1">
    <source>
        <dbReference type="ARBA" id="ARBA00001933"/>
    </source>
</evidence>
<dbReference type="SUPFAM" id="SSF53383">
    <property type="entry name" value="PLP-dependent transferases"/>
    <property type="match status" value="1"/>
</dbReference>
<organism evidence="5 6">
    <name type="scientific">Handelsmanbacteria sp. (strain RIFCSPLOWO2_12_FULL_64_10)</name>
    <dbReference type="NCBI Taxonomy" id="1817868"/>
    <lineage>
        <taxon>Bacteria</taxon>
        <taxon>Candidatus Handelsmaniibacteriota</taxon>
    </lineage>
</organism>
<proteinExistence type="inferred from homology"/>
<dbReference type="InterPro" id="IPR018319">
    <property type="entry name" value="SelA-like"/>
</dbReference>
<comment type="caution">
    <text evidence="5">The sequence shown here is derived from an EMBL/GenBank/DDBJ whole genome shotgun (WGS) entry which is preliminary data.</text>
</comment>
<evidence type="ECO:0000313" key="5">
    <source>
        <dbReference type="EMBL" id="OGG43525.1"/>
    </source>
</evidence>
<comment type="similarity">
    <text evidence="3">Belongs to the SelA family.</text>
</comment>
<dbReference type="InterPro" id="IPR015421">
    <property type="entry name" value="PyrdxlP-dep_Trfase_major"/>
</dbReference>
<keyword evidence="2 4" id="KW-0663">Pyridoxal phosphate</keyword>
<evidence type="ECO:0000313" key="6">
    <source>
        <dbReference type="Proteomes" id="UP000178606"/>
    </source>
</evidence>
<feature type="modified residue" description="N6-(pyridoxal phosphate)lysine" evidence="4">
    <location>
        <position position="216"/>
    </location>
</feature>
<dbReference type="Proteomes" id="UP000178606">
    <property type="component" value="Unassembled WGS sequence"/>
</dbReference>
<dbReference type="InterPro" id="IPR015424">
    <property type="entry name" value="PyrdxlP-dep_Trfase"/>
</dbReference>
<dbReference type="PANTHER" id="PTHR32328:SF0">
    <property type="entry name" value="L-SERYL-TRNA(SEC) SELENIUM TRANSFERASE"/>
    <property type="match status" value="1"/>
</dbReference>
<dbReference type="EMBL" id="MFKF01000433">
    <property type="protein sequence ID" value="OGG43525.1"/>
    <property type="molecule type" value="Genomic_DNA"/>
</dbReference>
<protein>
    <recommendedName>
        <fullName evidence="7">Aminotransferase class V domain-containing protein</fullName>
    </recommendedName>
</protein>
<sequence length="400" mass="42467">MPNVYSRLGVRTIINAVGPATRLSGSIMPPEVAEAMREASQHCVDIAELQARAGQIIAEITGAESGYVTSGAAAGLLLGAAACVTGLDPGKMNRLPDTAGMKNEVLIARSQRNFYDHAVRAVGIKLVEVGIADRFSGAGVRDTEAWEIADAITPHTAAVFYVANPHSLPPLPQVVEVAHAAGVPVLVDAAGQLPPASNLKRFIAEDADLVSFSGGKTIRGPQSSGILCGRRDLISAAALQHLDLDILWEQWNPPPSLIDKRRLPGAPQHGLGRPCKVGKEEIVGLITALRLFVSEDPEARRRRWLGLMEALVAAAQGVPHAEVSLAADPRRAEVPTVRLKLNEEAAGMSALDLIRRLQDGDPGIHAGPGRVSEGIVTFGPMCLKEGEPEIIGRRLKELLR</sequence>
<accession>A0A1F6C2V9</accession>
<dbReference type="PANTHER" id="PTHR32328">
    <property type="entry name" value="L-SERYL-TRNA(SEC) SELENIUM TRANSFERASE"/>
    <property type="match status" value="1"/>
</dbReference>
<dbReference type="AlphaFoldDB" id="A0A1F6C2V9"/>
<name>A0A1F6C2V9_HANXR</name>
<evidence type="ECO:0000256" key="4">
    <source>
        <dbReference type="PIRSR" id="PIRSR618319-50"/>
    </source>
</evidence>